<gene>
    <name evidence="2" type="ORF">OSTQU699_LOCUS3215</name>
</gene>
<name>A0A8S1J2M8_9CHLO</name>
<evidence type="ECO:0000313" key="2">
    <source>
        <dbReference type="EMBL" id="CAD7697854.1"/>
    </source>
</evidence>
<organism evidence="2 3">
    <name type="scientific">Ostreobium quekettii</name>
    <dbReference type="NCBI Taxonomy" id="121088"/>
    <lineage>
        <taxon>Eukaryota</taxon>
        <taxon>Viridiplantae</taxon>
        <taxon>Chlorophyta</taxon>
        <taxon>core chlorophytes</taxon>
        <taxon>Ulvophyceae</taxon>
        <taxon>TCBD clade</taxon>
        <taxon>Bryopsidales</taxon>
        <taxon>Ostreobineae</taxon>
        <taxon>Ostreobiaceae</taxon>
        <taxon>Ostreobium</taxon>
    </lineage>
</organism>
<dbReference type="InterPro" id="IPR037477">
    <property type="entry name" value="SCO2"/>
</dbReference>
<dbReference type="PANTHER" id="PTHR36035">
    <property type="entry name" value="PROTEIN DISULFIDE-ISOMERASE SCO2"/>
    <property type="match status" value="1"/>
</dbReference>
<dbReference type="AlphaFoldDB" id="A0A8S1J2M8"/>
<protein>
    <submittedName>
        <fullName evidence="2">Uncharacterized protein</fullName>
    </submittedName>
</protein>
<dbReference type="Gene3D" id="6.20.20.10">
    <property type="match status" value="1"/>
</dbReference>
<accession>A0A8S1J2M8</accession>
<dbReference type="Proteomes" id="UP000708148">
    <property type="component" value="Unassembled WGS sequence"/>
</dbReference>
<evidence type="ECO:0000256" key="1">
    <source>
        <dbReference type="SAM" id="MobiDB-lite"/>
    </source>
</evidence>
<dbReference type="PANTHER" id="PTHR36035:SF1">
    <property type="entry name" value="PROTEIN DISULFIDE-ISOMERASE SCO2"/>
    <property type="match status" value="1"/>
</dbReference>
<dbReference type="OrthoDB" id="2018364at2759"/>
<reference evidence="2" key="1">
    <citation type="submission" date="2020-12" db="EMBL/GenBank/DDBJ databases">
        <authorList>
            <person name="Iha C."/>
        </authorList>
    </citation>
    <scope>NUCLEOTIDE SEQUENCE</scope>
</reference>
<comment type="caution">
    <text evidence="2">The sequence shown here is derived from an EMBL/GenBank/DDBJ whole genome shotgun (WGS) entry which is preliminary data.</text>
</comment>
<feature type="region of interest" description="Disordered" evidence="1">
    <location>
        <begin position="123"/>
        <end position="159"/>
    </location>
</feature>
<evidence type="ECO:0000313" key="3">
    <source>
        <dbReference type="Proteomes" id="UP000708148"/>
    </source>
</evidence>
<keyword evidence="3" id="KW-1185">Reference proteome</keyword>
<proteinExistence type="predicted"/>
<sequence length="159" mass="18068">MVKQTTSYMGQNSLCHLMRTPKTRTHIVVVMMHKSDAIVARQTIVSVHPLCVLQQTQTERELECDPMHQTCQTPSYVYEDECSLCKGTGQMKSNHKGRHRLYSCTLCSGLGYVRRTTSRFIPNVNGTGPKMTLGRPKPQEELPPHLQNGHLRSGFKRKD</sequence>
<dbReference type="EMBL" id="CAJHUC010000720">
    <property type="protein sequence ID" value="CAD7697854.1"/>
    <property type="molecule type" value="Genomic_DNA"/>
</dbReference>